<feature type="compositionally biased region" description="Basic and acidic residues" evidence="1">
    <location>
        <begin position="23"/>
        <end position="32"/>
    </location>
</feature>
<evidence type="ECO:0000313" key="3">
    <source>
        <dbReference type="Proteomes" id="UP000501690"/>
    </source>
</evidence>
<organism evidence="2 3">
    <name type="scientific">Vigna unguiculata</name>
    <name type="common">Cowpea</name>
    <dbReference type="NCBI Taxonomy" id="3917"/>
    <lineage>
        <taxon>Eukaryota</taxon>
        <taxon>Viridiplantae</taxon>
        <taxon>Streptophyta</taxon>
        <taxon>Embryophyta</taxon>
        <taxon>Tracheophyta</taxon>
        <taxon>Spermatophyta</taxon>
        <taxon>Magnoliopsida</taxon>
        <taxon>eudicotyledons</taxon>
        <taxon>Gunneridae</taxon>
        <taxon>Pentapetalae</taxon>
        <taxon>rosids</taxon>
        <taxon>fabids</taxon>
        <taxon>Fabales</taxon>
        <taxon>Fabaceae</taxon>
        <taxon>Papilionoideae</taxon>
        <taxon>50 kb inversion clade</taxon>
        <taxon>NPAAA clade</taxon>
        <taxon>indigoferoid/millettioid clade</taxon>
        <taxon>Phaseoleae</taxon>
        <taxon>Vigna</taxon>
    </lineage>
</organism>
<protein>
    <submittedName>
        <fullName evidence="2">Uncharacterized protein</fullName>
    </submittedName>
</protein>
<dbReference type="AlphaFoldDB" id="A0A4D6M5X9"/>
<gene>
    <name evidence="2" type="ORF">DEO72_LG6g86</name>
</gene>
<evidence type="ECO:0000313" key="2">
    <source>
        <dbReference type="EMBL" id="QCD95394.1"/>
    </source>
</evidence>
<evidence type="ECO:0000256" key="1">
    <source>
        <dbReference type="SAM" id="MobiDB-lite"/>
    </source>
</evidence>
<dbReference type="EMBL" id="CP039350">
    <property type="protein sequence ID" value="QCD95394.1"/>
    <property type="molecule type" value="Genomic_DNA"/>
</dbReference>
<name>A0A4D6M5X9_VIGUN</name>
<keyword evidence="3" id="KW-1185">Reference proteome</keyword>
<sequence length="101" mass="10550">MGRCSCSLGEGPHFWARSGLAQAREDSPKRNESSLAGGIGGKGGGGLQSLHSSPGPVVELDPRPTPIEIFPCAVQVNLALEGIPGSSELQPEEVRLPRKHV</sequence>
<accession>A0A4D6M5X9</accession>
<feature type="compositionally biased region" description="Gly residues" evidence="1">
    <location>
        <begin position="37"/>
        <end position="47"/>
    </location>
</feature>
<dbReference type="Proteomes" id="UP000501690">
    <property type="component" value="Linkage Group LG6"/>
</dbReference>
<proteinExistence type="predicted"/>
<feature type="region of interest" description="Disordered" evidence="1">
    <location>
        <begin position="19"/>
        <end position="62"/>
    </location>
</feature>
<reference evidence="2 3" key="1">
    <citation type="submission" date="2019-04" db="EMBL/GenBank/DDBJ databases">
        <title>An improved genome assembly and genetic linkage map for asparagus bean, Vigna unguiculata ssp. sesquipedialis.</title>
        <authorList>
            <person name="Xia Q."/>
            <person name="Zhang R."/>
            <person name="Dong Y."/>
        </authorList>
    </citation>
    <scope>NUCLEOTIDE SEQUENCE [LARGE SCALE GENOMIC DNA]</scope>
    <source>
        <tissue evidence="2">Leaf</tissue>
    </source>
</reference>